<evidence type="ECO:0000256" key="3">
    <source>
        <dbReference type="ARBA" id="ARBA00022989"/>
    </source>
</evidence>
<feature type="transmembrane region" description="Helical" evidence="5">
    <location>
        <begin position="299"/>
        <end position="325"/>
    </location>
</feature>
<name>A0A498SJH9_ACAVI</name>
<keyword evidence="4 5" id="KW-0472">Membrane</keyword>
<keyword evidence="3 5" id="KW-1133">Transmembrane helix</keyword>
<feature type="transmembrane region" description="Helical" evidence="5">
    <location>
        <begin position="264"/>
        <end position="287"/>
    </location>
</feature>
<dbReference type="SUPFAM" id="SSF81321">
    <property type="entry name" value="Family A G protein-coupled receptor-like"/>
    <property type="match status" value="1"/>
</dbReference>
<proteinExistence type="predicted"/>
<feature type="transmembrane region" description="Helical" evidence="5">
    <location>
        <begin position="210"/>
        <end position="228"/>
    </location>
</feature>
<evidence type="ECO:0000256" key="4">
    <source>
        <dbReference type="ARBA" id="ARBA00023136"/>
    </source>
</evidence>
<dbReference type="PANTHER" id="PTHR46709:SF4">
    <property type="entry name" value="G-PROTEIN COUPLED RECEPTORS FAMILY 1 PROFILE DOMAIN-CONTAINING PROTEIN"/>
    <property type="match status" value="1"/>
</dbReference>
<keyword evidence="2 5" id="KW-0812">Transmembrane</keyword>
<gene>
    <name evidence="7" type="ORF">NAV_LOCUS6783</name>
</gene>
<evidence type="ECO:0000256" key="1">
    <source>
        <dbReference type="ARBA" id="ARBA00004370"/>
    </source>
</evidence>
<keyword evidence="8" id="KW-1185">Reference proteome</keyword>
<evidence type="ECO:0000256" key="2">
    <source>
        <dbReference type="ARBA" id="ARBA00022692"/>
    </source>
</evidence>
<feature type="domain" description="G-protein coupled receptors family 1 profile" evidence="6">
    <location>
        <begin position="50"/>
        <end position="322"/>
    </location>
</feature>
<dbReference type="GO" id="GO:0016020">
    <property type="term" value="C:membrane"/>
    <property type="evidence" value="ECO:0007669"/>
    <property type="project" value="UniProtKB-SubCell"/>
</dbReference>
<evidence type="ECO:0000259" key="6">
    <source>
        <dbReference type="PROSITE" id="PS50262"/>
    </source>
</evidence>
<dbReference type="InterPro" id="IPR017452">
    <property type="entry name" value="GPCR_Rhodpsn_7TM"/>
</dbReference>
<comment type="subcellular location">
    <subcellularLocation>
        <location evidence="1">Membrane</location>
    </subcellularLocation>
</comment>
<evidence type="ECO:0000256" key="5">
    <source>
        <dbReference type="SAM" id="Phobius"/>
    </source>
</evidence>
<feature type="transmembrane region" description="Helical" evidence="5">
    <location>
        <begin position="109"/>
        <end position="135"/>
    </location>
</feature>
<dbReference type="Gene3D" id="1.20.1070.10">
    <property type="entry name" value="Rhodopsin 7-helix transmembrane proteins"/>
    <property type="match status" value="1"/>
</dbReference>
<protein>
    <recommendedName>
        <fullName evidence="6">G-protein coupled receptors family 1 profile domain-containing protein</fullName>
    </recommendedName>
</protein>
<dbReference type="PANTHER" id="PTHR46709">
    <property type="entry name" value="PROTEIN CBG23488-RELATED"/>
    <property type="match status" value="1"/>
</dbReference>
<feature type="transmembrane region" description="Helical" evidence="5">
    <location>
        <begin position="68"/>
        <end position="89"/>
    </location>
</feature>
<dbReference type="Proteomes" id="UP000276991">
    <property type="component" value="Unassembled WGS sequence"/>
</dbReference>
<evidence type="ECO:0000313" key="8">
    <source>
        <dbReference type="Proteomes" id="UP000276991"/>
    </source>
</evidence>
<dbReference type="EMBL" id="UPTC01001490">
    <property type="protein sequence ID" value="VBB31992.1"/>
    <property type="molecule type" value="Genomic_DNA"/>
</dbReference>
<dbReference type="PROSITE" id="PS50262">
    <property type="entry name" value="G_PROTEIN_RECEP_F1_2"/>
    <property type="match status" value="1"/>
</dbReference>
<organism evidence="7 8">
    <name type="scientific">Acanthocheilonema viteae</name>
    <name type="common">Filarial nematode worm</name>
    <name type="synonym">Dipetalonema viteae</name>
    <dbReference type="NCBI Taxonomy" id="6277"/>
    <lineage>
        <taxon>Eukaryota</taxon>
        <taxon>Metazoa</taxon>
        <taxon>Ecdysozoa</taxon>
        <taxon>Nematoda</taxon>
        <taxon>Chromadorea</taxon>
        <taxon>Rhabditida</taxon>
        <taxon>Spirurina</taxon>
        <taxon>Spiruromorpha</taxon>
        <taxon>Filarioidea</taxon>
        <taxon>Onchocercidae</taxon>
        <taxon>Acanthocheilonema</taxon>
    </lineage>
</organism>
<feature type="transmembrane region" description="Helical" evidence="5">
    <location>
        <begin position="156"/>
        <end position="174"/>
    </location>
</feature>
<sequence length="404" mass="46477">MDGKQLKNNSIAEHKDNIANCTYYAADYLEERFWLVSVIGTTVATLSIIQNSFLFVILIAKKSHRQSYVLYFILLAFFDILVAGAYIPLMSISQLADYFMSPLLLQAWYTYMIPMITISHIAMTSSSFLILAATFERYCITVVPKMMDCLNRYRDYIAAFDIIVGVMTKSSLALEFKIKQNAECAGKMAEYTLELSSIALNPTYNVLWRFWFRNIITILLPFFLLAFFNSQIVIVLQRNQHTVQTGKLGKMQTKGRVRTATRTLVFVVFTYLLSNILNVIITIWEYIDIDSLMTEYTGLYIIFTDLVSLFTTLAGSLRLSIYAMCNPQLRLEFKKGACKIFKLPLKFKVLLQPVCERTEENSTMNVLLPLRNVELNTDQINPKPLIVVFQLQQISDKDYDEILL</sequence>
<accession>A0A498SJH9</accession>
<feature type="transmembrane region" description="Helical" evidence="5">
    <location>
        <begin position="33"/>
        <end position="56"/>
    </location>
</feature>
<evidence type="ECO:0000313" key="7">
    <source>
        <dbReference type="EMBL" id="VBB31992.1"/>
    </source>
</evidence>
<dbReference type="AlphaFoldDB" id="A0A498SJH9"/>
<reference evidence="7 8" key="1">
    <citation type="submission" date="2018-08" db="EMBL/GenBank/DDBJ databases">
        <authorList>
            <person name="Laetsch R D."/>
            <person name="Stevens L."/>
            <person name="Kumar S."/>
            <person name="Blaxter L. M."/>
        </authorList>
    </citation>
    <scope>NUCLEOTIDE SEQUENCE [LARGE SCALE GENOMIC DNA]</scope>
</reference>
<dbReference type="OrthoDB" id="5783891at2759"/>